<sequence length="106" mass="12683">MKIVNLWYHYSRLRVNTRQPASQPVRPVHLELCVKMISTKQFWNELHQKLSWMSTLGLFRQPDDFIILPPWNGPQNRSFSREELCSPPASWHRSPPVWKGSPRDWM</sequence>
<proteinExistence type="predicted"/>
<keyword evidence="3" id="KW-1185">Reference proteome</keyword>
<organism evidence="2 3">
    <name type="scientific">Characodon lateralis</name>
    <dbReference type="NCBI Taxonomy" id="208331"/>
    <lineage>
        <taxon>Eukaryota</taxon>
        <taxon>Metazoa</taxon>
        <taxon>Chordata</taxon>
        <taxon>Craniata</taxon>
        <taxon>Vertebrata</taxon>
        <taxon>Euteleostomi</taxon>
        <taxon>Actinopterygii</taxon>
        <taxon>Neopterygii</taxon>
        <taxon>Teleostei</taxon>
        <taxon>Neoteleostei</taxon>
        <taxon>Acanthomorphata</taxon>
        <taxon>Ovalentaria</taxon>
        <taxon>Atherinomorphae</taxon>
        <taxon>Cyprinodontiformes</taxon>
        <taxon>Goodeidae</taxon>
        <taxon>Characodon</taxon>
    </lineage>
</organism>
<comment type="caution">
    <text evidence="2">The sequence shown here is derived from an EMBL/GenBank/DDBJ whole genome shotgun (WGS) entry which is preliminary data.</text>
</comment>
<gene>
    <name evidence="2" type="ORF">CHARACLAT_023235</name>
</gene>
<evidence type="ECO:0000313" key="3">
    <source>
        <dbReference type="Proteomes" id="UP001352852"/>
    </source>
</evidence>
<protein>
    <submittedName>
        <fullName evidence="2">Uncharacterized protein</fullName>
    </submittedName>
</protein>
<feature type="region of interest" description="Disordered" evidence="1">
    <location>
        <begin position="77"/>
        <end position="106"/>
    </location>
</feature>
<dbReference type="EMBL" id="JAHUTJ010002443">
    <property type="protein sequence ID" value="MED6265231.1"/>
    <property type="molecule type" value="Genomic_DNA"/>
</dbReference>
<evidence type="ECO:0000256" key="1">
    <source>
        <dbReference type="SAM" id="MobiDB-lite"/>
    </source>
</evidence>
<dbReference type="Proteomes" id="UP001352852">
    <property type="component" value="Unassembled WGS sequence"/>
</dbReference>
<reference evidence="2 3" key="1">
    <citation type="submission" date="2021-06" db="EMBL/GenBank/DDBJ databases">
        <authorList>
            <person name="Palmer J.M."/>
        </authorList>
    </citation>
    <scope>NUCLEOTIDE SEQUENCE [LARGE SCALE GENOMIC DNA]</scope>
    <source>
        <strain evidence="2 3">CL_MEX2019</strain>
        <tissue evidence="2">Muscle</tissue>
    </source>
</reference>
<accession>A0ABU7CSW0</accession>
<evidence type="ECO:0000313" key="2">
    <source>
        <dbReference type="EMBL" id="MED6265231.1"/>
    </source>
</evidence>
<name>A0ABU7CSW0_9TELE</name>